<dbReference type="GO" id="GO:0046943">
    <property type="term" value="F:carboxylic acid transmembrane transporter activity"/>
    <property type="evidence" value="ECO:0007669"/>
    <property type="project" value="TreeGrafter"/>
</dbReference>
<keyword evidence="5 6" id="KW-0472">Membrane</keyword>
<dbReference type="PROSITE" id="PS50850">
    <property type="entry name" value="MFS"/>
    <property type="match status" value="1"/>
</dbReference>
<evidence type="ECO:0000259" key="7">
    <source>
        <dbReference type="PROSITE" id="PS50850"/>
    </source>
</evidence>
<dbReference type="AlphaFoldDB" id="A0A376WB24"/>
<sequence>MGDWLGTRKAYVISLLIGQLVIIPVFLVDRDYVWLLGLLIFTQQVFGQGIGALVPKIISGYFNVEQRAAGLGFIYNVGSLGGACAPILGAVVASHTSLGTAMCSLAFILTFVVLVLIGFDMPSRVQRWIHPEAALEYDTVDGKPFYGARKKNVAEE</sequence>
<dbReference type="PANTHER" id="PTHR23508">
    <property type="entry name" value="CARBOXYLIC ACID TRANSPORTER PROTEIN HOMOLOG"/>
    <property type="match status" value="1"/>
</dbReference>
<protein>
    <submittedName>
        <fullName evidence="8">Putative sialic acid transporter</fullName>
    </submittedName>
</protein>
<evidence type="ECO:0000256" key="1">
    <source>
        <dbReference type="ARBA" id="ARBA00004141"/>
    </source>
</evidence>
<feature type="transmembrane region" description="Helical" evidence="6">
    <location>
        <begin position="98"/>
        <end position="119"/>
    </location>
</feature>
<evidence type="ECO:0000256" key="3">
    <source>
        <dbReference type="ARBA" id="ARBA00022692"/>
    </source>
</evidence>
<evidence type="ECO:0000256" key="2">
    <source>
        <dbReference type="ARBA" id="ARBA00022475"/>
    </source>
</evidence>
<accession>A0A376WB24</accession>
<evidence type="ECO:0000313" key="9">
    <source>
        <dbReference type="Proteomes" id="UP000254716"/>
    </source>
</evidence>
<feature type="transmembrane region" description="Helical" evidence="6">
    <location>
        <begin position="70"/>
        <end position="92"/>
    </location>
</feature>
<dbReference type="Pfam" id="PF07690">
    <property type="entry name" value="MFS_1"/>
    <property type="match status" value="1"/>
</dbReference>
<gene>
    <name evidence="8" type="primary">nanT_6</name>
    <name evidence="8" type="ORF">NCTC9081_06215</name>
</gene>
<organism evidence="8 9">
    <name type="scientific">Escherichia coli</name>
    <dbReference type="NCBI Taxonomy" id="562"/>
    <lineage>
        <taxon>Bacteria</taxon>
        <taxon>Pseudomonadati</taxon>
        <taxon>Pseudomonadota</taxon>
        <taxon>Gammaproteobacteria</taxon>
        <taxon>Enterobacterales</taxon>
        <taxon>Enterobacteriaceae</taxon>
        <taxon>Escherichia</taxon>
    </lineage>
</organism>
<dbReference type="Gene3D" id="1.20.1250.20">
    <property type="entry name" value="MFS general substrate transporter like domains"/>
    <property type="match status" value="1"/>
</dbReference>
<feature type="domain" description="Major facilitator superfamily (MFS) profile" evidence="7">
    <location>
        <begin position="1"/>
        <end position="126"/>
    </location>
</feature>
<dbReference type="InterPro" id="IPR036259">
    <property type="entry name" value="MFS_trans_sf"/>
</dbReference>
<feature type="transmembrane region" description="Helical" evidence="6">
    <location>
        <begin position="34"/>
        <end position="58"/>
    </location>
</feature>
<feature type="transmembrane region" description="Helical" evidence="6">
    <location>
        <begin position="12"/>
        <end position="28"/>
    </location>
</feature>
<evidence type="ECO:0000313" key="8">
    <source>
        <dbReference type="EMBL" id="STJ20627.1"/>
    </source>
</evidence>
<reference evidence="8 9" key="1">
    <citation type="submission" date="2018-06" db="EMBL/GenBank/DDBJ databases">
        <authorList>
            <consortium name="Pathogen Informatics"/>
            <person name="Doyle S."/>
        </authorList>
    </citation>
    <scope>NUCLEOTIDE SEQUENCE [LARGE SCALE GENOMIC DNA]</scope>
    <source>
        <strain evidence="8 9">NCTC9081</strain>
    </source>
</reference>
<evidence type="ECO:0000256" key="6">
    <source>
        <dbReference type="SAM" id="Phobius"/>
    </source>
</evidence>
<name>A0A376WB24_ECOLX</name>
<dbReference type="EMBL" id="UGCV01000008">
    <property type="protein sequence ID" value="STJ20627.1"/>
    <property type="molecule type" value="Genomic_DNA"/>
</dbReference>
<dbReference type="InterPro" id="IPR020846">
    <property type="entry name" value="MFS_dom"/>
</dbReference>
<dbReference type="InterPro" id="IPR011701">
    <property type="entry name" value="MFS"/>
</dbReference>
<keyword evidence="2" id="KW-1003">Cell membrane</keyword>
<dbReference type="GO" id="GO:0005886">
    <property type="term" value="C:plasma membrane"/>
    <property type="evidence" value="ECO:0007669"/>
    <property type="project" value="TreeGrafter"/>
</dbReference>
<keyword evidence="4 6" id="KW-1133">Transmembrane helix</keyword>
<dbReference type="PANTHER" id="PTHR23508:SF3">
    <property type="entry name" value="SIALIC ACID TRANSPORTER NANT"/>
    <property type="match status" value="1"/>
</dbReference>
<dbReference type="SUPFAM" id="SSF103473">
    <property type="entry name" value="MFS general substrate transporter"/>
    <property type="match status" value="1"/>
</dbReference>
<comment type="subcellular location">
    <subcellularLocation>
        <location evidence="1">Membrane</location>
        <topology evidence="1">Multi-pass membrane protein</topology>
    </subcellularLocation>
</comment>
<keyword evidence="3 6" id="KW-0812">Transmembrane</keyword>
<evidence type="ECO:0000256" key="4">
    <source>
        <dbReference type="ARBA" id="ARBA00022989"/>
    </source>
</evidence>
<dbReference type="Proteomes" id="UP000254716">
    <property type="component" value="Unassembled WGS sequence"/>
</dbReference>
<evidence type="ECO:0000256" key="5">
    <source>
        <dbReference type="ARBA" id="ARBA00023136"/>
    </source>
</evidence>
<proteinExistence type="predicted"/>